<sequence length="46" mass="5177">MQQQVELQPLVLTELEERLELSALFGDAPSAGDSDTYRCCYECKVP</sequence>
<gene>
    <name evidence="1" type="ORF">ACFFJP_14445</name>
</gene>
<dbReference type="EMBL" id="JBHLXP010000003">
    <property type="protein sequence ID" value="MFC0049492.1"/>
    <property type="molecule type" value="Genomic_DNA"/>
</dbReference>
<evidence type="ECO:0000313" key="1">
    <source>
        <dbReference type="EMBL" id="MFC0049492.1"/>
    </source>
</evidence>
<evidence type="ECO:0000313" key="2">
    <source>
        <dbReference type="Proteomes" id="UP001589813"/>
    </source>
</evidence>
<keyword evidence="2" id="KW-1185">Reference proteome</keyword>
<accession>A0ABV6BHC4</accession>
<comment type="caution">
    <text evidence="1">The sequence shown here is derived from an EMBL/GenBank/DDBJ whole genome shotgun (WGS) entry which is preliminary data.</text>
</comment>
<organism evidence="1 2">
    <name type="scientific">Rheinheimera tilapiae</name>
    <dbReference type="NCBI Taxonomy" id="875043"/>
    <lineage>
        <taxon>Bacteria</taxon>
        <taxon>Pseudomonadati</taxon>
        <taxon>Pseudomonadota</taxon>
        <taxon>Gammaproteobacteria</taxon>
        <taxon>Chromatiales</taxon>
        <taxon>Chromatiaceae</taxon>
        <taxon>Rheinheimera</taxon>
    </lineage>
</organism>
<proteinExistence type="predicted"/>
<protein>
    <submittedName>
        <fullName evidence="1">Uncharacterized protein</fullName>
    </submittedName>
</protein>
<dbReference type="Proteomes" id="UP001589813">
    <property type="component" value="Unassembled WGS sequence"/>
</dbReference>
<name>A0ABV6BHC4_9GAMM</name>
<dbReference type="RefSeq" id="WP_377245432.1">
    <property type="nucleotide sequence ID" value="NZ_JBHLXP010000003.1"/>
</dbReference>
<reference evidence="1 2" key="1">
    <citation type="submission" date="2024-09" db="EMBL/GenBank/DDBJ databases">
        <authorList>
            <person name="Sun Q."/>
            <person name="Mori K."/>
        </authorList>
    </citation>
    <scope>NUCLEOTIDE SEQUENCE [LARGE SCALE GENOMIC DNA]</scope>
    <source>
        <strain evidence="1 2">KCTC 23315</strain>
    </source>
</reference>